<feature type="chain" id="PRO_5042204458" description="Nucleotide-diphospho-sugar transferase domain-containing protein" evidence="1">
    <location>
        <begin position="19"/>
        <end position="563"/>
    </location>
</feature>
<dbReference type="EMBL" id="BMAR01000001">
    <property type="protein sequence ID" value="GFR40152.1"/>
    <property type="molecule type" value="Genomic_DNA"/>
</dbReference>
<comment type="caution">
    <text evidence="2">The sequence shown here is derived from an EMBL/GenBank/DDBJ whole genome shotgun (WGS) entry which is preliminary data.</text>
</comment>
<name>A0AAD3DGV3_9CHLO</name>
<feature type="signal peptide" evidence="1">
    <location>
        <begin position="1"/>
        <end position="18"/>
    </location>
</feature>
<evidence type="ECO:0000256" key="1">
    <source>
        <dbReference type="SAM" id="SignalP"/>
    </source>
</evidence>
<evidence type="ECO:0000313" key="2">
    <source>
        <dbReference type="EMBL" id="GFR40152.1"/>
    </source>
</evidence>
<sequence>MQLFVAIILALCSIEFSSIRLLANAGRICERGGYCSVGKLDGYTGPLDTAAQLQEALKATAFRNEVIIFAESRMNEAAQALHRFHSAGYGHVLVVMDEPVQCQQLRAVLRPWQAEEGPVSCGTYAIKSPSGTAYQSGFEYLQHPVHPMTGWRKYHTVGRAVALGYNVMAVDTDILILDDWYWRAKQPPLRQYNMLCQNEVGIAFNSGFCYIQNATSNGPITWLLFEATHRVARWTEDDSVLQNTSSHFRQSRILRINDQSVLQETVHSAVLGRPIFSTLLATYGDDEEAYKKHGTTRFDMWKVIEDAVRGTWEEYTTIPIGGEIAKATCEFYEEPTCNTSVAGAVLMSSVNLKVPHSGGQWPLEFGGYPFSRTIGPKTAAYRRSYAELGVSLPPDPEDPATEAAARAIKPERFGYLAAHRKEDNCLGCWAQSTWSAVGRHGWWHTRLYDTAPAPRKVAMGHVWVALFPGDFGKDIALMLAGHYDFRVAARAAKGRRYLTNQLLPHGLSHYTLPEARVVVAFQPGVIHAGMSKEQFIKAAQGLAQVAVTLGAIAAWPTVPCDSD</sequence>
<gene>
    <name evidence="2" type="ORF">Agub_g708</name>
</gene>
<dbReference type="Proteomes" id="UP001054857">
    <property type="component" value="Unassembled WGS sequence"/>
</dbReference>
<evidence type="ECO:0000313" key="3">
    <source>
        <dbReference type="Proteomes" id="UP001054857"/>
    </source>
</evidence>
<protein>
    <recommendedName>
        <fullName evidence="4">Nucleotide-diphospho-sugar transferase domain-containing protein</fullName>
    </recommendedName>
</protein>
<accession>A0AAD3DGV3</accession>
<evidence type="ECO:0008006" key="4">
    <source>
        <dbReference type="Google" id="ProtNLM"/>
    </source>
</evidence>
<proteinExistence type="predicted"/>
<dbReference type="AlphaFoldDB" id="A0AAD3DGV3"/>
<keyword evidence="3" id="KW-1185">Reference proteome</keyword>
<reference evidence="2 3" key="1">
    <citation type="journal article" date="2021" name="Sci. Rep.">
        <title>Genome sequencing of the multicellular alga Astrephomene provides insights into convergent evolution of germ-soma differentiation.</title>
        <authorList>
            <person name="Yamashita S."/>
            <person name="Yamamoto K."/>
            <person name="Matsuzaki R."/>
            <person name="Suzuki S."/>
            <person name="Yamaguchi H."/>
            <person name="Hirooka S."/>
            <person name="Minakuchi Y."/>
            <person name="Miyagishima S."/>
            <person name="Kawachi M."/>
            <person name="Toyoda A."/>
            <person name="Nozaki H."/>
        </authorList>
    </citation>
    <scope>NUCLEOTIDE SEQUENCE [LARGE SCALE GENOMIC DNA]</scope>
    <source>
        <strain evidence="2 3">NIES-4017</strain>
    </source>
</reference>
<organism evidence="2 3">
    <name type="scientific">Astrephomene gubernaculifera</name>
    <dbReference type="NCBI Taxonomy" id="47775"/>
    <lineage>
        <taxon>Eukaryota</taxon>
        <taxon>Viridiplantae</taxon>
        <taxon>Chlorophyta</taxon>
        <taxon>core chlorophytes</taxon>
        <taxon>Chlorophyceae</taxon>
        <taxon>CS clade</taxon>
        <taxon>Chlamydomonadales</taxon>
        <taxon>Astrephomenaceae</taxon>
        <taxon>Astrephomene</taxon>
    </lineage>
</organism>
<keyword evidence="1" id="KW-0732">Signal</keyword>